<dbReference type="Proteomes" id="UP000318052">
    <property type="component" value="Unassembled WGS sequence"/>
</dbReference>
<accession>A0ABY3H0L4</accession>
<evidence type="ECO:0008006" key="4">
    <source>
        <dbReference type="Google" id="ProtNLM"/>
    </source>
</evidence>
<dbReference type="RefSeq" id="WP_095709868.1">
    <property type="nucleotide sequence ID" value="NZ_NTFT01000338.1"/>
</dbReference>
<proteinExistence type="predicted"/>
<sequence>MGSKPSAVPNSATLESVSSDHTAICGRFGMPHACVIIAFIVTAALLAPRPHNVQDVLQLLAGAGGIGAAIVVLAVAPGRGAGRLSRLVRAYFSAGN</sequence>
<feature type="transmembrane region" description="Helical" evidence="1">
    <location>
        <begin position="59"/>
        <end position="76"/>
    </location>
</feature>
<dbReference type="EMBL" id="VOGX01000018">
    <property type="protein sequence ID" value="TWV25642.1"/>
    <property type="molecule type" value="Genomic_DNA"/>
</dbReference>
<keyword evidence="1" id="KW-1133">Transmembrane helix</keyword>
<evidence type="ECO:0000313" key="2">
    <source>
        <dbReference type="EMBL" id="TWV25642.1"/>
    </source>
</evidence>
<comment type="caution">
    <text evidence="2">The sequence shown here is derived from an EMBL/GenBank/DDBJ whole genome shotgun (WGS) entry which is preliminary data.</text>
</comment>
<keyword evidence="1" id="KW-0472">Membrane</keyword>
<organism evidence="2 3">
    <name type="scientific">Streptomyces albidoflavus</name>
    <dbReference type="NCBI Taxonomy" id="1886"/>
    <lineage>
        <taxon>Bacteria</taxon>
        <taxon>Bacillati</taxon>
        <taxon>Actinomycetota</taxon>
        <taxon>Actinomycetes</taxon>
        <taxon>Kitasatosporales</taxon>
        <taxon>Streptomycetaceae</taxon>
        <taxon>Streptomyces</taxon>
        <taxon>Streptomyces albidoflavus group</taxon>
    </lineage>
</organism>
<evidence type="ECO:0000313" key="3">
    <source>
        <dbReference type="Proteomes" id="UP000318052"/>
    </source>
</evidence>
<feature type="transmembrane region" description="Helical" evidence="1">
    <location>
        <begin position="28"/>
        <end position="47"/>
    </location>
</feature>
<keyword evidence="1" id="KW-0812">Transmembrane</keyword>
<gene>
    <name evidence="2" type="ORF">FRZ02_02550</name>
</gene>
<evidence type="ECO:0000256" key="1">
    <source>
        <dbReference type="SAM" id="Phobius"/>
    </source>
</evidence>
<name>A0ABY3H0L4_9ACTN</name>
<keyword evidence="3" id="KW-1185">Reference proteome</keyword>
<reference evidence="3" key="1">
    <citation type="journal article" date="2019" name="Microbiol. Resour. Announc.">
        <title>Draft Genomic Sequences of Streptomyces misionensis and Streptomyces albidoflavus, bacteria applied for phytopathogen biocontrol.</title>
        <authorList>
            <person name="Pylro V."/>
            <person name="Dias A."/>
            <person name="Andreote F."/>
            <person name="Varani A."/>
            <person name="Andreote C."/>
            <person name="Bernardo E."/>
            <person name="Martins T."/>
        </authorList>
    </citation>
    <scope>NUCLEOTIDE SEQUENCE [LARGE SCALE GENOMIC DNA]</scope>
    <source>
        <strain evidence="3">77</strain>
    </source>
</reference>
<protein>
    <recommendedName>
        <fullName evidence="4">Integral membrane protein</fullName>
    </recommendedName>
</protein>